<keyword evidence="3 9" id="KW-0028">Amino-acid biosynthesis</keyword>
<keyword evidence="2 9" id="KW-0055">Arginine biosynthesis</keyword>
<dbReference type="Proteomes" id="UP000294292">
    <property type="component" value="Chromosome"/>
</dbReference>
<keyword evidence="9" id="KW-0963">Cytoplasm</keyword>
<dbReference type="NCBIfam" id="TIGR00761">
    <property type="entry name" value="argB"/>
    <property type="match status" value="1"/>
</dbReference>
<dbReference type="GO" id="GO:0042450">
    <property type="term" value="P:L-arginine biosynthetic process via ornithine"/>
    <property type="evidence" value="ECO:0007669"/>
    <property type="project" value="UniProtKB-UniRule"/>
</dbReference>
<evidence type="ECO:0000256" key="5">
    <source>
        <dbReference type="ARBA" id="ARBA00022741"/>
    </source>
</evidence>
<dbReference type="GO" id="GO:0005737">
    <property type="term" value="C:cytoplasm"/>
    <property type="evidence" value="ECO:0007669"/>
    <property type="project" value="UniProtKB-SubCell"/>
</dbReference>
<feature type="site" description="Transition state stabilizer" evidence="9">
    <location>
        <position position="10"/>
    </location>
</feature>
<keyword evidence="4 9" id="KW-0808">Transferase</keyword>
<dbReference type="Pfam" id="PF00696">
    <property type="entry name" value="AA_kinase"/>
    <property type="match status" value="1"/>
</dbReference>
<feature type="binding site" evidence="9">
    <location>
        <position position="65"/>
    </location>
    <ligand>
        <name>substrate</name>
    </ligand>
</feature>
<keyword evidence="6 9" id="KW-0418">Kinase</keyword>
<name>A0A4P6ZV81_9BACL</name>
<dbReference type="EMBL" id="CP038015">
    <property type="protein sequence ID" value="QBP40251.1"/>
    <property type="molecule type" value="Genomic_DNA"/>
</dbReference>
<dbReference type="InterPro" id="IPR004662">
    <property type="entry name" value="AcgluKinase_fam"/>
</dbReference>
<dbReference type="SUPFAM" id="SSF53633">
    <property type="entry name" value="Carbamate kinase-like"/>
    <property type="match status" value="1"/>
</dbReference>
<comment type="catalytic activity">
    <reaction evidence="8 9">
        <text>N-acetyl-L-glutamate + ATP = N-acetyl-L-glutamyl 5-phosphate + ADP</text>
        <dbReference type="Rhea" id="RHEA:14629"/>
        <dbReference type="ChEBI" id="CHEBI:30616"/>
        <dbReference type="ChEBI" id="CHEBI:44337"/>
        <dbReference type="ChEBI" id="CHEBI:57936"/>
        <dbReference type="ChEBI" id="CHEBI:456216"/>
        <dbReference type="EC" id="2.7.2.8"/>
    </reaction>
</comment>
<dbReference type="FunFam" id="3.40.1160.10:FF:000004">
    <property type="entry name" value="Acetylglutamate kinase"/>
    <property type="match status" value="1"/>
</dbReference>
<dbReference type="CDD" id="cd04238">
    <property type="entry name" value="AAK_NAGK-like"/>
    <property type="match status" value="1"/>
</dbReference>
<dbReference type="InterPro" id="IPR001048">
    <property type="entry name" value="Asp/Glu/Uridylate_kinase"/>
</dbReference>
<keyword evidence="5 9" id="KW-0547">Nucleotide-binding</keyword>
<comment type="similarity">
    <text evidence="9">Belongs to the acetylglutamate kinase family. ArgB subfamily.</text>
</comment>
<evidence type="ECO:0000256" key="7">
    <source>
        <dbReference type="ARBA" id="ARBA00022840"/>
    </source>
</evidence>
<evidence type="ECO:0000256" key="4">
    <source>
        <dbReference type="ARBA" id="ARBA00022679"/>
    </source>
</evidence>
<evidence type="ECO:0000256" key="9">
    <source>
        <dbReference type="HAMAP-Rule" id="MF_00082"/>
    </source>
</evidence>
<evidence type="ECO:0000256" key="1">
    <source>
        <dbReference type="ARBA" id="ARBA00004828"/>
    </source>
</evidence>
<sequence length="255" mass="27346">MKIEKTVVIKCGGSIINELTSEFFQNVKQLKESGYKVIIVHGGGPDIQQTLTKLLIETEFINGLRKTSKEALEVVTMVLAGKVNKQLVTTLQQYDLNAVGLSGCDGMLLETVAIDLDTLGYVGEVVNVNVQLLELLMTSEYIPVISSIGADKNGNGFNVNADLAAGAIAQAVHAEKLMFVTDVRGVLQDGQLIPQLTKREVQQLIVDKTIYGGMIPKVTAAVNALSDTLEEVNIISGIDGFLDQDGNLLGTAIKT</sequence>
<dbReference type="InterPro" id="IPR036393">
    <property type="entry name" value="AceGlu_kinase-like_sf"/>
</dbReference>
<proteinExistence type="inferred from homology"/>
<comment type="pathway">
    <text evidence="1 9">Amino-acid biosynthesis; L-arginine biosynthesis; N(2)-acetyl-L-ornithine from L-glutamate: step 2/4.</text>
</comment>
<evidence type="ECO:0000259" key="10">
    <source>
        <dbReference type="Pfam" id="PF00696"/>
    </source>
</evidence>
<dbReference type="Gene3D" id="3.40.1160.10">
    <property type="entry name" value="Acetylglutamate kinase-like"/>
    <property type="match status" value="1"/>
</dbReference>
<dbReference type="EC" id="2.7.2.8" evidence="9"/>
<evidence type="ECO:0000256" key="3">
    <source>
        <dbReference type="ARBA" id="ARBA00022605"/>
    </source>
</evidence>
<feature type="site" description="Transition state stabilizer" evidence="9">
    <location>
        <position position="217"/>
    </location>
</feature>
<comment type="function">
    <text evidence="9">Catalyzes the ATP-dependent phosphorylation of N-acetyl-L-glutamate.</text>
</comment>
<dbReference type="OrthoDB" id="9803155at2"/>
<feature type="binding site" evidence="9">
    <location>
        <begin position="43"/>
        <end position="44"/>
    </location>
    <ligand>
        <name>substrate</name>
    </ligand>
</feature>
<organism evidence="11 12">
    <name type="scientific">Paenisporosarcina antarctica</name>
    <dbReference type="NCBI Taxonomy" id="417367"/>
    <lineage>
        <taxon>Bacteria</taxon>
        <taxon>Bacillati</taxon>
        <taxon>Bacillota</taxon>
        <taxon>Bacilli</taxon>
        <taxon>Bacillales</taxon>
        <taxon>Caryophanaceae</taxon>
        <taxon>Paenisporosarcina</taxon>
    </lineage>
</organism>
<dbReference type="UniPathway" id="UPA00068">
    <property type="reaction ID" value="UER00107"/>
</dbReference>
<dbReference type="AlphaFoldDB" id="A0A4P6ZV81"/>
<feature type="binding site" evidence="9">
    <location>
        <position position="158"/>
    </location>
    <ligand>
        <name>substrate</name>
    </ligand>
</feature>
<dbReference type="GO" id="GO:0005524">
    <property type="term" value="F:ATP binding"/>
    <property type="evidence" value="ECO:0007669"/>
    <property type="project" value="UniProtKB-UniRule"/>
</dbReference>
<feature type="domain" description="Aspartate/glutamate/uridylate kinase" evidence="10">
    <location>
        <begin position="5"/>
        <end position="227"/>
    </location>
</feature>
<dbReference type="PANTHER" id="PTHR23342:SF0">
    <property type="entry name" value="N-ACETYLGLUTAMATE SYNTHASE, MITOCHONDRIAL"/>
    <property type="match status" value="1"/>
</dbReference>
<comment type="subcellular location">
    <subcellularLocation>
        <location evidence="9">Cytoplasm</location>
    </subcellularLocation>
</comment>
<evidence type="ECO:0000313" key="12">
    <source>
        <dbReference type="Proteomes" id="UP000294292"/>
    </source>
</evidence>
<accession>A0A4P6ZV81</accession>
<protein>
    <recommendedName>
        <fullName evidence="9">Acetylglutamate kinase</fullName>
        <ecNumber evidence="9">2.7.2.8</ecNumber>
    </recommendedName>
    <alternativeName>
        <fullName evidence="9">N-acetyl-L-glutamate 5-phosphotransferase</fullName>
    </alternativeName>
    <alternativeName>
        <fullName evidence="9">NAG kinase</fullName>
        <shortName evidence="9">NAGK</shortName>
    </alternativeName>
</protein>
<dbReference type="HAMAP" id="MF_00082">
    <property type="entry name" value="ArgB"/>
    <property type="match status" value="1"/>
</dbReference>
<dbReference type="InterPro" id="IPR037528">
    <property type="entry name" value="ArgB"/>
</dbReference>
<evidence type="ECO:0000256" key="6">
    <source>
        <dbReference type="ARBA" id="ARBA00022777"/>
    </source>
</evidence>
<evidence type="ECO:0000256" key="2">
    <source>
        <dbReference type="ARBA" id="ARBA00022571"/>
    </source>
</evidence>
<evidence type="ECO:0000256" key="8">
    <source>
        <dbReference type="ARBA" id="ARBA00048141"/>
    </source>
</evidence>
<dbReference type="PRINTS" id="PR01469">
    <property type="entry name" value="CARBMTKINASE"/>
</dbReference>
<dbReference type="KEGG" id="panc:E2636_03400"/>
<keyword evidence="12" id="KW-1185">Reference proteome</keyword>
<evidence type="ECO:0000313" key="11">
    <source>
        <dbReference type="EMBL" id="QBP40251.1"/>
    </source>
</evidence>
<keyword evidence="7 9" id="KW-0067">ATP-binding</keyword>
<reference evidence="11 12" key="1">
    <citation type="submission" date="2019-03" db="EMBL/GenBank/DDBJ databases">
        <title>Complete genome sequence of Paenisporosarcina antarctica CGMCC 1.6503T.</title>
        <authorList>
            <person name="Rong J.-C."/>
            <person name="Chi N.-Y."/>
            <person name="Zhang Q.-F."/>
        </authorList>
    </citation>
    <scope>NUCLEOTIDE SEQUENCE [LARGE SCALE GENOMIC DNA]</scope>
    <source>
        <strain evidence="11 12">CGMCC 1.6503</strain>
    </source>
</reference>
<gene>
    <name evidence="9 11" type="primary">argB</name>
    <name evidence="11" type="ORF">E2636_03400</name>
</gene>
<dbReference type="PIRSF" id="PIRSF000728">
    <property type="entry name" value="NAGK"/>
    <property type="match status" value="1"/>
</dbReference>
<dbReference type="GO" id="GO:0003991">
    <property type="term" value="F:acetylglutamate kinase activity"/>
    <property type="evidence" value="ECO:0007669"/>
    <property type="project" value="UniProtKB-UniRule"/>
</dbReference>
<dbReference type="PANTHER" id="PTHR23342">
    <property type="entry name" value="N-ACETYLGLUTAMATE SYNTHASE"/>
    <property type="match status" value="1"/>
</dbReference>